<dbReference type="Proteomes" id="UP000027821">
    <property type="component" value="Unassembled WGS sequence"/>
</dbReference>
<name>A0A074L2L1_9BACT</name>
<sequence>MLLNITHITNYTYSESVPLNPHSIYLYPLPRKHAKLLNFDLQVTPTPVDVQQRFSIENNPYYLAWFIGEHASLSIEVSLQLAITPFNPFSFVIDPDFMKSYSAGTNFQNLYKPEEMKLLSPSLTLEEGLNFGDFVTKLHKEHPDPINFLVAITESIHSQWKHIIREEENLWSPDKTFLANEGSCRDLSWMLMQMLRKVGLGTKFVSGYAFNPELDEGNDLHAWVEVYLPGAGWVGIDPSLGLLTDEHYIPLASSAIPQFTLPVSGTYGGTASSEMHTEVVISEV</sequence>
<dbReference type="Gene3D" id="3.10.620.30">
    <property type="match status" value="1"/>
</dbReference>
<feature type="domain" description="Transglutaminase-like" evidence="1">
    <location>
        <begin position="176"/>
        <end position="240"/>
    </location>
</feature>
<reference evidence="2 3" key="1">
    <citation type="submission" date="2014-04" db="EMBL/GenBank/DDBJ databases">
        <title>Characterization and application of a salt tolerant electro-active bacterium.</title>
        <authorList>
            <person name="Yang L."/>
            <person name="Wei S."/>
            <person name="Tay Q.X.M."/>
        </authorList>
    </citation>
    <scope>NUCLEOTIDE SEQUENCE [LARGE SCALE GENOMIC DNA]</scope>
    <source>
        <strain evidence="2 3">LY1</strain>
    </source>
</reference>
<proteinExistence type="predicted"/>
<evidence type="ECO:0000313" key="3">
    <source>
        <dbReference type="Proteomes" id="UP000027821"/>
    </source>
</evidence>
<dbReference type="RefSeq" id="WP_035070821.1">
    <property type="nucleotide sequence ID" value="NZ_JMIH01000014.1"/>
</dbReference>
<dbReference type="SMART" id="SM00460">
    <property type="entry name" value="TGc"/>
    <property type="match status" value="1"/>
</dbReference>
<dbReference type="PANTHER" id="PTHR33490:SF1">
    <property type="entry name" value="SLL1233 PROTEIN"/>
    <property type="match status" value="1"/>
</dbReference>
<dbReference type="EMBL" id="JMIH01000014">
    <property type="protein sequence ID" value="KEO74700.1"/>
    <property type="molecule type" value="Genomic_DNA"/>
</dbReference>
<dbReference type="PANTHER" id="PTHR33490">
    <property type="entry name" value="BLR5614 PROTEIN-RELATED"/>
    <property type="match status" value="1"/>
</dbReference>
<accession>A0A074L2L1</accession>
<dbReference type="OrthoDB" id="9804872at2"/>
<keyword evidence="3" id="KW-1185">Reference proteome</keyword>
<dbReference type="Pfam" id="PF08379">
    <property type="entry name" value="Bact_transglu_N"/>
    <property type="match status" value="1"/>
</dbReference>
<dbReference type="STRING" id="1048983.EL17_03220"/>
<protein>
    <recommendedName>
        <fullName evidence="1">Transglutaminase-like domain-containing protein</fullName>
    </recommendedName>
</protein>
<comment type="caution">
    <text evidence="2">The sequence shown here is derived from an EMBL/GenBank/DDBJ whole genome shotgun (WGS) entry which is preliminary data.</text>
</comment>
<evidence type="ECO:0000259" key="1">
    <source>
        <dbReference type="SMART" id="SM00460"/>
    </source>
</evidence>
<evidence type="ECO:0000313" key="2">
    <source>
        <dbReference type="EMBL" id="KEO74700.1"/>
    </source>
</evidence>
<gene>
    <name evidence="2" type="ORF">EL17_03220</name>
</gene>
<dbReference type="eggNOG" id="COG1305">
    <property type="taxonomic scope" value="Bacteria"/>
</dbReference>
<dbReference type="InterPro" id="IPR002931">
    <property type="entry name" value="Transglutaminase-like"/>
</dbReference>
<dbReference type="Pfam" id="PF01841">
    <property type="entry name" value="Transglut_core"/>
    <property type="match status" value="1"/>
</dbReference>
<dbReference type="AlphaFoldDB" id="A0A074L2L1"/>
<dbReference type="InterPro" id="IPR038765">
    <property type="entry name" value="Papain-like_cys_pep_sf"/>
</dbReference>
<dbReference type="SUPFAM" id="SSF54001">
    <property type="entry name" value="Cysteine proteinases"/>
    <property type="match status" value="1"/>
</dbReference>
<organism evidence="2 3">
    <name type="scientific">Anditalea andensis</name>
    <dbReference type="NCBI Taxonomy" id="1048983"/>
    <lineage>
        <taxon>Bacteria</taxon>
        <taxon>Pseudomonadati</taxon>
        <taxon>Bacteroidota</taxon>
        <taxon>Cytophagia</taxon>
        <taxon>Cytophagales</taxon>
        <taxon>Cytophagaceae</taxon>
        <taxon>Anditalea</taxon>
    </lineage>
</organism>
<dbReference type="InterPro" id="IPR013589">
    <property type="entry name" value="Bac_transglu_N"/>
</dbReference>